<sequence length="206" mass="22662">MWSSDQQQHMNTRNMMSSSSSSRSSPSSNSSVLVPQAPTAKRRTMEELWKDINLTTLHQDHRSYHRFPGDGSSPSFRNIILQDFLAKPVNQALAISPPAVEEHYPPPKSALSLNSGLEFQFLAPDYANSHSSSSPNASFVSSALSAAVAGPPSPSGLFSLCSKRRLLPDNTTTGVDRHHKRMIKNRESAARSRARKQAKTQTAIYL</sequence>
<dbReference type="GO" id="GO:0045893">
    <property type="term" value="P:positive regulation of DNA-templated transcription"/>
    <property type="evidence" value="ECO:0007669"/>
    <property type="project" value="InterPro"/>
</dbReference>
<keyword evidence="2" id="KW-0938">Abscisic acid signaling pathway</keyword>
<feature type="region of interest" description="Disordered" evidence="5">
    <location>
        <begin position="1"/>
        <end position="40"/>
    </location>
</feature>
<feature type="compositionally biased region" description="Low complexity" evidence="5">
    <location>
        <begin position="17"/>
        <end position="31"/>
    </location>
</feature>
<dbReference type="PROSITE" id="PS00036">
    <property type="entry name" value="BZIP_BASIC"/>
    <property type="match status" value="1"/>
</dbReference>
<keyword evidence="8" id="KW-1185">Reference proteome</keyword>
<dbReference type="Proteomes" id="UP001327560">
    <property type="component" value="Chromosome 2"/>
</dbReference>
<dbReference type="InterPro" id="IPR004827">
    <property type="entry name" value="bZIP"/>
</dbReference>
<dbReference type="PANTHER" id="PTHR22952">
    <property type="entry name" value="CAMP-RESPONSE ELEMENT BINDING PROTEIN-RELATED"/>
    <property type="match status" value="1"/>
</dbReference>
<evidence type="ECO:0000256" key="1">
    <source>
        <dbReference type="ARBA" id="ARBA00004123"/>
    </source>
</evidence>
<dbReference type="PANTHER" id="PTHR22952:SF433">
    <property type="entry name" value="PROTEIN FD"/>
    <property type="match status" value="1"/>
</dbReference>
<evidence type="ECO:0000259" key="6">
    <source>
        <dbReference type="PROSITE" id="PS00036"/>
    </source>
</evidence>
<evidence type="ECO:0000256" key="3">
    <source>
        <dbReference type="ARBA" id="ARBA00023125"/>
    </source>
</evidence>
<reference evidence="7 8" key="1">
    <citation type="submission" date="2023-10" db="EMBL/GenBank/DDBJ databases">
        <title>Chromosome-scale genome assembly provides insights into flower coloration mechanisms of Canna indica.</title>
        <authorList>
            <person name="Li C."/>
        </authorList>
    </citation>
    <scope>NUCLEOTIDE SEQUENCE [LARGE SCALE GENOMIC DNA]</scope>
    <source>
        <tissue evidence="7">Flower</tissue>
    </source>
</reference>
<evidence type="ECO:0000256" key="5">
    <source>
        <dbReference type="SAM" id="MobiDB-lite"/>
    </source>
</evidence>
<evidence type="ECO:0000313" key="7">
    <source>
        <dbReference type="EMBL" id="WOK98826.1"/>
    </source>
</evidence>
<comment type="subcellular location">
    <subcellularLocation>
        <location evidence="1">Nucleus</location>
    </subcellularLocation>
</comment>
<proteinExistence type="predicted"/>
<gene>
    <name evidence="7" type="ORF">Cni_G07538</name>
</gene>
<evidence type="ECO:0000256" key="2">
    <source>
        <dbReference type="ARBA" id="ARBA00022682"/>
    </source>
</evidence>
<protein>
    <submittedName>
        <fullName evidence="7">Protein FD-like</fullName>
    </submittedName>
</protein>
<keyword evidence="4" id="KW-0539">Nucleus</keyword>
<accession>A0AAQ3JZ93</accession>
<evidence type="ECO:0000256" key="4">
    <source>
        <dbReference type="ARBA" id="ARBA00023242"/>
    </source>
</evidence>
<feature type="region of interest" description="Disordered" evidence="5">
    <location>
        <begin position="185"/>
        <end position="206"/>
    </location>
</feature>
<organism evidence="7 8">
    <name type="scientific">Canna indica</name>
    <name type="common">Indian-shot</name>
    <dbReference type="NCBI Taxonomy" id="4628"/>
    <lineage>
        <taxon>Eukaryota</taxon>
        <taxon>Viridiplantae</taxon>
        <taxon>Streptophyta</taxon>
        <taxon>Embryophyta</taxon>
        <taxon>Tracheophyta</taxon>
        <taxon>Spermatophyta</taxon>
        <taxon>Magnoliopsida</taxon>
        <taxon>Liliopsida</taxon>
        <taxon>Zingiberales</taxon>
        <taxon>Cannaceae</taxon>
        <taxon>Canna</taxon>
    </lineage>
</organism>
<dbReference type="GO" id="GO:0009738">
    <property type="term" value="P:abscisic acid-activated signaling pathway"/>
    <property type="evidence" value="ECO:0007669"/>
    <property type="project" value="UniProtKB-KW"/>
</dbReference>
<dbReference type="Gene3D" id="1.20.5.170">
    <property type="match status" value="1"/>
</dbReference>
<name>A0AAQ3JZ93_9LILI</name>
<feature type="compositionally biased region" description="Polar residues" evidence="5">
    <location>
        <begin position="1"/>
        <end position="16"/>
    </location>
</feature>
<dbReference type="GO" id="GO:0003700">
    <property type="term" value="F:DNA-binding transcription factor activity"/>
    <property type="evidence" value="ECO:0007669"/>
    <property type="project" value="InterPro"/>
</dbReference>
<dbReference type="GO" id="GO:0005634">
    <property type="term" value="C:nucleus"/>
    <property type="evidence" value="ECO:0007669"/>
    <property type="project" value="UniProtKB-SubCell"/>
</dbReference>
<keyword evidence="3" id="KW-0238">DNA-binding</keyword>
<dbReference type="InterPro" id="IPR043452">
    <property type="entry name" value="BZIP46-like"/>
</dbReference>
<evidence type="ECO:0000313" key="8">
    <source>
        <dbReference type="Proteomes" id="UP001327560"/>
    </source>
</evidence>
<dbReference type="AlphaFoldDB" id="A0AAQ3JZ93"/>
<feature type="domain" description="BZIP" evidence="6">
    <location>
        <begin position="180"/>
        <end position="195"/>
    </location>
</feature>
<dbReference type="GO" id="GO:0003677">
    <property type="term" value="F:DNA binding"/>
    <property type="evidence" value="ECO:0007669"/>
    <property type="project" value="UniProtKB-KW"/>
</dbReference>
<dbReference type="EMBL" id="CP136891">
    <property type="protein sequence ID" value="WOK98826.1"/>
    <property type="molecule type" value="Genomic_DNA"/>
</dbReference>